<keyword evidence="4" id="KW-1185">Reference proteome</keyword>
<dbReference type="Gene3D" id="2.60.40.10">
    <property type="entry name" value="Immunoglobulins"/>
    <property type="match status" value="1"/>
</dbReference>
<dbReference type="Proteomes" id="UP001161691">
    <property type="component" value="Unassembled WGS sequence"/>
</dbReference>
<dbReference type="SMART" id="SM00060">
    <property type="entry name" value="FN3"/>
    <property type="match status" value="1"/>
</dbReference>
<dbReference type="InterPro" id="IPR003961">
    <property type="entry name" value="FN3_dom"/>
</dbReference>
<name>A0ABT6TLD7_9BACL</name>
<evidence type="ECO:0000259" key="2">
    <source>
        <dbReference type="PROSITE" id="PS50853"/>
    </source>
</evidence>
<dbReference type="InterPro" id="IPR013783">
    <property type="entry name" value="Ig-like_fold"/>
</dbReference>
<evidence type="ECO:0000256" key="1">
    <source>
        <dbReference type="SAM" id="SignalP"/>
    </source>
</evidence>
<dbReference type="PROSITE" id="PS50853">
    <property type="entry name" value="FN3"/>
    <property type="match status" value="1"/>
</dbReference>
<dbReference type="Pfam" id="PF00041">
    <property type="entry name" value="fn3"/>
    <property type="match status" value="1"/>
</dbReference>
<feature type="chain" id="PRO_5047531427" evidence="1">
    <location>
        <begin position="25"/>
        <end position="324"/>
    </location>
</feature>
<dbReference type="CDD" id="cd00063">
    <property type="entry name" value="FN3"/>
    <property type="match status" value="1"/>
</dbReference>
<organism evidence="3 4">
    <name type="scientific">Cohnella hashimotonis</name>
    <dbReference type="NCBI Taxonomy" id="2826895"/>
    <lineage>
        <taxon>Bacteria</taxon>
        <taxon>Bacillati</taxon>
        <taxon>Bacillota</taxon>
        <taxon>Bacilli</taxon>
        <taxon>Bacillales</taxon>
        <taxon>Paenibacillaceae</taxon>
        <taxon>Cohnella</taxon>
    </lineage>
</organism>
<dbReference type="SUPFAM" id="SSF49265">
    <property type="entry name" value="Fibronectin type III"/>
    <property type="match status" value="1"/>
</dbReference>
<gene>
    <name evidence="3" type="ORF">KB449_20585</name>
</gene>
<protein>
    <submittedName>
        <fullName evidence="3">Fibronectin type III domain-containing protein</fullName>
    </submittedName>
</protein>
<feature type="domain" description="Fibronectin type-III" evidence="2">
    <location>
        <begin position="159"/>
        <end position="250"/>
    </location>
</feature>
<dbReference type="RefSeq" id="WP_282912876.1">
    <property type="nucleotide sequence ID" value="NZ_JAGRPV010000001.1"/>
</dbReference>
<feature type="signal peptide" evidence="1">
    <location>
        <begin position="1"/>
        <end position="24"/>
    </location>
</feature>
<reference evidence="3" key="1">
    <citation type="submission" date="2023-04" db="EMBL/GenBank/DDBJ databases">
        <title>Comparative genomic analysis of Cohnella hashimotonis sp. nov., isolated from the International Space Station.</title>
        <authorList>
            <person name="Venkateswaran K."/>
            <person name="Simpson A."/>
        </authorList>
    </citation>
    <scope>NUCLEOTIDE SEQUENCE</scope>
    <source>
        <strain evidence="3">F6_2S_P_1</strain>
    </source>
</reference>
<proteinExistence type="predicted"/>
<evidence type="ECO:0000313" key="3">
    <source>
        <dbReference type="EMBL" id="MDI4647386.1"/>
    </source>
</evidence>
<accession>A0ABT6TLD7</accession>
<evidence type="ECO:0000313" key="4">
    <source>
        <dbReference type="Proteomes" id="UP001161691"/>
    </source>
</evidence>
<dbReference type="EMBL" id="JAGRPV010000001">
    <property type="protein sequence ID" value="MDI4647386.1"/>
    <property type="molecule type" value="Genomic_DNA"/>
</dbReference>
<comment type="caution">
    <text evidence="3">The sequence shown here is derived from an EMBL/GenBank/DDBJ whole genome shotgun (WGS) entry which is preliminary data.</text>
</comment>
<keyword evidence="1" id="KW-0732">Signal</keyword>
<sequence>MRMFLGMVLAFFLGLIALSSLASAATYTVNDNLLKNSTHLYLTTFKDPTTLSFTTLNGGAGVTDLDDSTTGNYGAGYYFYYKFADTYNIKTIKFYASQPGTMKLYNDQGSLIYTKSFLSNDAVYYDINFQSVRYAVLTVDSYSLVGTMFLAGELGDSIPPVSPINLTGSVGDASATLNWDANTEPDISGYKIYKDGVYLTTVPKTSTSYEVTGLTNGTNYEFYISAVDTSGNESTKSNSVNLKPVSVPLSRALLTIHLVGGAEKEYDLSATQLEDFLEWTDSATQSSRYKFVKTWSLGPFKARAEYIVYGKIVNFDVDEYEPAQ</sequence>
<dbReference type="InterPro" id="IPR036116">
    <property type="entry name" value="FN3_sf"/>
</dbReference>